<proteinExistence type="predicted"/>
<dbReference type="SUPFAM" id="SSF81383">
    <property type="entry name" value="F-box domain"/>
    <property type="match status" value="1"/>
</dbReference>
<dbReference type="CDD" id="cd09917">
    <property type="entry name" value="F-box_SF"/>
    <property type="match status" value="1"/>
</dbReference>
<keyword evidence="1" id="KW-0732">Signal</keyword>
<feature type="signal peptide" evidence="1">
    <location>
        <begin position="1"/>
        <end position="26"/>
    </location>
</feature>
<evidence type="ECO:0000256" key="1">
    <source>
        <dbReference type="SAM" id="SignalP"/>
    </source>
</evidence>
<dbReference type="Pfam" id="PF00646">
    <property type="entry name" value="F-box"/>
    <property type="match status" value="1"/>
</dbReference>
<evidence type="ECO:0000259" key="2">
    <source>
        <dbReference type="Pfam" id="PF00646"/>
    </source>
</evidence>
<protein>
    <recommendedName>
        <fullName evidence="2">F-box domain-containing protein</fullName>
    </recommendedName>
</protein>
<dbReference type="EMBL" id="JAVFKD010000012">
    <property type="protein sequence ID" value="KAK5992339.1"/>
    <property type="molecule type" value="Genomic_DNA"/>
</dbReference>
<dbReference type="Proteomes" id="UP001338125">
    <property type="component" value="Unassembled WGS sequence"/>
</dbReference>
<gene>
    <name evidence="3" type="ORF">PT974_05742</name>
</gene>
<accession>A0ABR0SJK7</accession>
<feature type="domain" description="F-box" evidence="2">
    <location>
        <begin position="99"/>
        <end position="134"/>
    </location>
</feature>
<evidence type="ECO:0000313" key="4">
    <source>
        <dbReference type="Proteomes" id="UP001338125"/>
    </source>
</evidence>
<evidence type="ECO:0000313" key="3">
    <source>
        <dbReference type="EMBL" id="KAK5992339.1"/>
    </source>
</evidence>
<name>A0ABR0SJK7_9HYPO</name>
<dbReference type="InterPro" id="IPR001810">
    <property type="entry name" value="F-box_dom"/>
</dbReference>
<dbReference type="Gene3D" id="1.20.1280.50">
    <property type="match status" value="1"/>
</dbReference>
<feature type="chain" id="PRO_5047484295" description="F-box domain-containing protein" evidence="1">
    <location>
        <begin position="27"/>
        <end position="160"/>
    </location>
</feature>
<keyword evidence="4" id="KW-1185">Reference proteome</keyword>
<sequence>MRRFLGSTAAAIKVFLFPEITSVAAAKSHVDVDVQKESPVNINKESFTNADEEGLCFNAEEELSVGIDKESSFDEDKMRLGKDPWAITYELDQKTPMHKLSDEILLEILRHLHPESMYTVRQSCRLFMRLFEGHESTICEWSTAVLCLLFLTKMAYQEGI</sequence>
<comment type="caution">
    <text evidence="3">The sequence shown here is derived from an EMBL/GenBank/DDBJ whole genome shotgun (WGS) entry which is preliminary data.</text>
</comment>
<reference evidence="3 4" key="1">
    <citation type="submission" date="2024-01" db="EMBL/GenBank/DDBJ databases">
        <title>Complete genome of Cladobotryum mycophilum ATHUM6906.</title>
        <authorList>
            <person name="Christinaki A.C."/>
            <person name="Myridakis A.I."/>
            <person name="Kouvelis V.N."/>
        </authorList>
    </citation>
    <scope>NUCLEOTIDE SEQUENCE [LARGE SCALE GENOMIC DNA]</scope>
    <source>
        <strain evidence="3 4">ATHUM6906</strain>
    </source>
</reference>
<organism evidence="3 4">
    <name type="scientific">Cladobotryum mycophilum</name>
    <dbReference type="NCBI Taxonomy" id="491253"/>
    <lineage>
        <taxon>Eukaryota</taxon>
        <taxon>Fungi</taxon>
        <taxon>Dikarya</taxon>
        <taxon>Ascomycota</taxon>
        <taxon>Pezizomycotina</taxon>
        <taxon>Sordariomycetes</taxon>
        <taxon>Hypocreomycetidae</taxon>
        <taxon>Hypocreales</taxon>
        <taxon>Hypocreaceae</taxon>
        <taxon>Cladobotryum</taxon>
    </lineage>
</organism>
<dbReference type="InterPro" id="IPR036047">
    <property type="entry name" value="F-box-like_dom_sf"/>
</dbReference>